<accession>A0A452ZSQ6</accession>
<reference evidence="3" key="2">
    <citation type="journal article" date="2017" name="Nat. Plants">
        <title>The Aegilops tauschii genome reveals multiple impacts of transposons.</title>
        <authorList>
            <person name="Zhao G."/>
            <person name="Zou C."/>
            <person name="Li K."/>
            <person name="Wang K."/>
            <person name="Li T."/>
            <person name="Gao L."/>
            <person name="Zhang X."/>
            <person name="Wang H."/>
            <person name="Yang Z."/>
            <person name="Liu X."/>
            <person name="Jiang W."/>
            <person name="Mao L."/>
            <person name="Kong X."/>
            <person name="Jiao Y."/>
            <person name="Jia J."/>
        </authorList>
    </citation>
    <scope>NUCLEOTIDE SEQUENCE [LARGE SCALE GENOMIC DNA]</scope>
    <source>
        <strain evidence="3">cv. AL8/78</strain>
    </source>
</reference>
<evidence type="ECO:0000256" key="1">
    <source>
        <dbReference type="SAM" id="MobiDB-lite"/>
    </source>
</evidence>
<dbReference type="Pfam" id="PF07797">
    <property type="entry name" value="DUF1639"/>
    <property type="match status" value="1"/>
</dbReference>
<dbReference type="STRING" id="200361.A0A452ZSQ6"/>
<name>A0A452ZSQ6_AEGTS</name>
<dbReference type="InterPro" id="IPR012438">
    <property type="entry name" value="DUF1639"/>
</dbReference>
<protein>
    <recommendedName>
        <fullName evidence="4">DUF1639 family protein</fullName>
    </recommendedName>
</protein>
<evidence type="ECO:0000313" key="2">
    <source>
        <dbReference type="EnsemblPlants" id="AET1Gv20902700.1"/>
    </source>
</evidence>
<organism evidence="2 3">
    <name type="scientific">Aegilops tauschii subsp. strangulata</name>
    <name type="common">Goatgrass</name>
    <dbReference type="NCBI Taxonomy" id="200361"/>
    <lineage>
        <taxon>Eukaryota</taxon>
        <taxon>Viridiplantae</taxon>
        <taxon>Streptophyta</taxon>
        <taxon>Embryophyta</taxon>
        <taxon>Tracheophyta</taxon>
        <taxon>Spermatophyta</taxon>
        <taxon>Magnoliopsida</taxon>
        <taxon>Liliopsida</taxon>
        <taxon>Poales</taxon>
        <taxon>Poaceae</taxon>
        <taxon>BOP clade</taxon>
        <taxon>Pooideae</taxon>
        <taxon>Triticodae</taxon>
        <taxon>Triticeae</taxon>
        <taxon>Triticinae</taxon>
        <taxon>Aegilops</taxon>
    </lineage>
</organism>
<keyword evidence="3" id="KW-1185">Reference proteome</keyword>
<reference evidence="2" key="5">
    <citation type="journal article" date="2021" name="G3 (Bethesda)">
        <title>Aegilops tauschii genome assembly Aet v5.0 features greater sequence contiguity and improved annotation.</title>
        <authorList>
            <person name="Wang L."/>
            <person name="Zhu T."/>
            <person name="Rodriguez J.C."/>
            <person name="Deal K.R."/>
            <person name="Dubcovsky J."/>
            <person name="McGuire P.E."/>
            <person name="Lux T."/>
            <person name="Spannagl M."/>
            <person name="Mayer K.F.X."/>
            <person name="Baldrich P."/>
            <person name="Meyers B.C."/>
            <person name="Huo N."/>
            <person name="Gu Y.Q."/>
            <person name="Zhou H."/>
            <person name="Devos K.M."/>
            <person name="Bennetzen J.L."/>
            <person name="Unver T."/>
            <person name="Budak H."/>
            <person name="Gulick P.J."/>
            <person name="Galiba G."/>
            <person name="Kalapos B."/>
            <person name="Nelson D.R."/>
            <person name="Li P."/>
            <person name="You F.M."/>
            <person name="Luo M.C."/>
            <person name="Dvorak J."/>
        </authorList>
    </citation>
    <scope>NUCLEOTIDE SEQUENCE [LARGE SCALE GENOMIC DNA]</scope>
    <source>
        <strain evidence="2">cv. AL8/78</strain>
    </source>
</reference>
<feature type="region of interest" description="Disordered" evidence="1">
    <location>
        <begin position="42"/>
        <end position="135"/>
    </location>
</feature>
<dbReference type="AlphaFoldDB" id="A0A452ZSQ6"/>
<feature type="compositionally biased region" description="Low complexity" evidence="1">
    <location>
        <begin position="1"/>
        <end position="20"/>
    </location>
</feature>
<dbReference type="EnsemblPlants" id="AET1Gv20902700.1">
    <property type="protein sequence ID" value="AET1Gv20902700.1"/>
    <property type="gene ID" value="AET1Gv20902700"/>
</dbReference>
<feature type="compositionally biased region" description="Basic and acidic residues" evidence="1">
    <location>
        <begin position="107"/>
        <end position="127"/>
    </location>
</feature>
<evidence type="ECO:0008006" key="4">
    <source>
        <dbReference type="Google" id="ProtNLM"/>
    </source>
</evidence>
<dbReference type="Gramene" id="AET1Gv20902700.1">
    <property type="protein sequence ID" value="AET1Gv20902700.1"/>
    <property type="gene ID" value="AET1Gv20902700"/>
</dbReference>
<reference evidence="2" key="3">
    <citation type="journal article" date="2017" name="Nature">
        <title>Genome sequence of the progenitor of the wheat D genome Aegilops tauschii.</title>
        <authorList>
            <person name="Luo M.C."/>
            <person name="Gu Y.Q."/>
            <person name="Puiu D."/>
            <person name="Wang H."/>
            <person name="Twardziok S.O."/>
            <person name="Deal K.R."/>
            <person name="Huo N."/>
            <person name="Zhu T."/>
            <person name="Wang L."/>
            <person name="Wang Y."/>
            <person name="McGuire P.E."/>
            <person name="Liu S."/>
            <person name="Long H."/>
            <person name="Ramasamy R.K."/>
            <person name="Rodriguez J.C."/>
            <person name="Van S.L."/>
            <person name="Yuan L."/>
            <person name="Wang Z."/>
            <person name="Xia Z."/>
            <person name="Xiao L."/>
            <person name="Anderson O.D."/>
            <person name="Ouyang S."/>
            <person name="Liang Y."/>
            <person name="Zimin A.V."/>
            <person name="Pertea G."/>
            <person name="Qi P."/>
            <person name="Bennetzen J.L."/>
            <person name="Dai X."/>
            <person name="Dawson M.W."/>
            <person name="Muller H.G."/>
            <person name="Kugler K."/>
            <person name="Rivarola-Duarte L."/>
            <person name="Spannagl M."/>
            <person name="Mayer K.F.X."/>
            <person name="Lu F.H."/>
            <person name="Bevan M.W."/>
            <person name="Leroy P."/>
            <person name="Li P."/>
            <person name="You F.M."/>
            <person name="Sun Q."/>
            <person name="Liu Z."/>
            <person name="Lyons E."/>
            <person name="Wicker T."/>
            <person name="Salzberg S.L."/>
            <person name="Devos K.M."/>
            <person name="Dvorak J."/>
        </authorList>
    </citation>
    <scope>NUCLEOTIDE SEQUENCE [LARGE SCALE GENOMIC DNA]</scope>
    <source>
        <strain evidence="2">cv. AL8/78</strain>
    </source>
</reference>
<dbReference type="PANTHER" id="PTHR33130:SF38">
    <property type="entry name" value="OS05G0551500 PROTEIN"/>
    <property type="match status" value="1"/>
</dbReference>
<proteinExistence type="predicted"/>
<dbReference type="PANTHER" id="PTHR33130">
    <property type="entry name" value="PUTATIVE (DUF1639)-RELATED"/>
    <property type="match status" value="1"/>
</dbReference>
<feature type="compositionally biased region" description="Low complexity" evidence="1">
    <location>
        <begin position="72"/>
        <end position="82"/>
    </location>
</feature>
<reference evidence="3" key="1">
    <citation type="journal article" date="2014" name="Science">
        <title>Ancient hybridizations among the ancestral genomes of bread wheat.</title>
        <authorList>
            <consortium name="International Wheat Genome Sequencing Consortium,"/>
            <person name="Marcussen T."/>
            <person name="Sandve S.R."/>
            <person name="Heier L."/>
            <person name="Spannagl M."/>
            <person name="Pfeifer M."/>
            <person name="Jakobsen K.S."/>
            <person name="Wulff B.B."/>
            <person name="Steuernagel B."/>
            <person name="Mayer K.F."/>
            <person name="Olsen O.A."/>
        </authorList>
    </citation>
    <scope>NUCLEOTIDE SEQUENCE [LARGE SCALE GENOMIC DNA]</scope>
    <source>
        <strain evidence="3">cv. AL8/78</strain>
    </source>
</reference>
<feature type="region of interest" description="Disordered" evidence="1">
    <location>
        <begin position="1"/>
        <end position="25"/>
    </location>
</feature>
<sequence length="272" mass="29560">MESSPTPASAMPAPSPASSSRSRDNRLLVGFDLPASWGYRRPMAFCKDPDSSPPAAAAAAGDEALRNSSRSPPKAAPAAAPGEAKHAPPADEGAAAEESARKQYYQLRDRRGGRDGGEDAQEHRKLWNMDGGGSSSGGRISAGFSVELTKQEIEADFIAMTGKKPPRRYKRRPKAVQRQINSISPGEFLSEVNRDRYKVNEVSILQIKFSIFGLSGTCSCSFRTLIRRWIGAERGILRSRDSEQEMDFLPGIVGRARDGSSELRLKSKCVMS</sequence>
<evidence type="ECO:0000313" key="3">
    <source>
        <dbReference type="Proteomes" id="UP000015105"/>
    </source>
</evidence>
<reference evidence="2" key="4">
    <citation type="submission" date="2019-03" db="UniProtKB">
        <authorList>
            <consortium name="EnsemblPlants"/>
        </authorList>
    </citation>
    <scope>IDENTIFICATION</scope>
</reference>
<dbReference type="Proteomes" id="UP000015105">
    <property type="component" value="Chromosome 1D"/>
</dbReference>